<reference evidence="10" key="3">
    <citation type="submission" date="2015-06" db="UniProtKB">
        <authorList>
            <consortium name="EnsemblMetazoa"/>
        </authorList>
    </citation>
    <scope>IDENTIFICATION</scope>
</reference>
<reference evidence="9 11" key="2">
    <citation type="journal article" date="2013" name="Nature">
        <title>Insights into bilaterian evolution from three spiralian genomes.</title>
        <authorList>
            <person name="Simakov O."/>
            <person name="Marletaz F."/>
            <person name="Cho S.J."/>
            <person name="Edsinger-Gonzales E."/>
            <person name="Havlak P."/>
            <person name="Hellsten U."/>
            <person name="Kuo D.H."/>
            <person name="Larsson T."/>
            <person name="Lv J."/>
            <person name="Arendt D."/>
            <person name="Savage R."/>
            <person name="Osoegawa K."/>
            <person name="de Jong P."/>
            <person name="Grimwood J."/>
            <person name="Chapman J.A."/>
            <person name="Shapiro H."/>
            <person name="Aerts A."/>
            <person name="Otillar R.P."/>
            <person name="Terry A.Y."/>
            <person name="Boore J.L."/>
            <person name="Grigoriev I.V."/>
            <person name="Lindberg D.R."/>
            <person name="Seaver E.C."/>
            <person name="Weisblat D.A."/>
            <person name="Putnam N.H."/>
            <person name="Rokhsar D.S."/>
        </authorList>
    </citation>
    <scope>NUCLEOTIDE SEQUENCE</scope>
</reference>
<dbReference type="PROSITE" id="PS01209">
    <property type="entry name" value="LDLRA_1"/>
    <property type="match status" value="2"/>
</dbReference>
<reference evidence="11" key="1">
    <citation type="submission" date="2012-12" db="EMBL/GenBank/DDBJ databases">
        <authorList>
            <person name="Hellsten U."/>
            <person name="Grimwood J."/>
            <person name="Chapman J.A."/>
            <person name="Shapiro H."/>
            <person name="Aerts A."/>
            <person name="Otillar R.P."/>
            <person name="Terry A.Y."/>
            <person name="Boore J.L."/>
            <person name="Simakov O."/>
            <person name="Marletaz F."/>
            <person name="Cho S.-J."/>
            <person name="Edsinger-Gonzales E."/>
            <person name="Havlak P."/>
            <person name="Kuo D.-H."/>
            <person name="Larsson T."/>
            <person name="Lv J."/>
            <person name="Arendt D."/>
            <person name="Savage R."/>
            <person name="Osoegawa K."/>
            <person name="de Jong P."/>
            <person name="Lindberg D.R."/>
            <person name="Seaver E.C."/>
            <person name="Weisblat D.A."/>
            <person name="Putnam N.H."/>
            <person name="Grigoriev I.V."/>
            <person name="Rokhsar D.S."/>
        </authorList>
    </citation>
    <scope>NUCLEOTIDE SEQUENCE</scope>
</reference>
<dbReference type="PRINTS" id="PR00261">
    <property type="entry name" value="LDLRECEPTOR"/>
</dbReference>
<dbReference type="InterPro" id="IPR050685">
    <property type="entry name" value="LDLR"/>
</dbReference>
<proteinExistence type="predicted"/>
<evidence type="ECO:0000256" key="5">
    <source>
        <dbReference type="ARBA" id="ARBA00022989"/>
    </source>
</evidence>
<dbReference type="InParanoid" id="T1G2D8"/>
<dbReference type="GO" id="GO:0012505">
    <property type="term" value="C:endomembrane system"/>
    <property type="evidence" value="ECO:0007669"/>
    <property type="project" value="UniProtKB-SubCell"/>
</dbReference>
<dbReference type="InterPro" id="IPR036055">
    <property type="entry name" value="LDL_receptor-like_sf"/>
</dbReference>
<dbReference type="Gene3D" id="4.10.400.10">
    <property type="entry name" value="Low-density Lipoprotein Receptor"/>
    <property type="match status" value="2"/>
</dbReference>
<dbReference type="PROSITE" id="PS50068">
    <property type="entry name" value="LDLRA_2"/>
    <property type="match status" value="2"/>
</dbReference>
<dbReference type="Pfam" id="PF00057">
    <property type="entry name" value="Ldl_recept_a"/>
    <property type="match status" value="2"/>
</dbReference>
<dbReference type="CDD" id="cd00112">
    <property type="entry name" value="LDLa"/>
    <property type="match status" value="2"/>
</dbReference>
<evidence type="ECO:0000256" key="3">
    <source>
        <dbReference type="ARBA" id="ARBA00022692"/>
    </source>
</evidence>
<dbReference type="InterPro" id="IPR002172">
    <property type="entry name" value="LDrepeatLR_classA_rpt"/>
</dbReference>
<evidence type="ECO:0000256" key="8">
    <source>
        <dbReference type="PROSITE-ProRule" id="PRU00124"/>
    </source>
</evidence>
<dbReference type="EnsemblMetazoa" id="HelroT76002">
    <property type="protein sequence ID" value="HelroP76002"/>
    <property type="gene ID" value="HelroG76002"/>
</dbReference>
<keyword evidence="3" id="KW-0812">Transmembrane</keyword>
<gene>
    <name evidence="10" type="primary">20215236</name>
    <name evidence="9" type="ORF">HELRODRAFT_76002</name>
</gene>
<keyword evidence="5" id="KW-1133">Transmembrane helix</keyword>
<feature type="disulfide bond" evidence="8">
    <location>
        <begin position="14"/>
        <end position="26"/>
    </location>
</feature>
<comment type="subcellular location">
    <subcellularLocation>
        <location evidence="2">Endomembrane system</location>
    </subcellularLocation>
    <subcellularLocation>
        <location evidence="1">Membrane</location>
        <topology evidence="1">Single-pass membrane protein</topology>
    </subcellularLocation>
</comment>
<keyword evidence="4" id="KW-0677">Repeat</keyword>
<dbReference type="SMART" id="SM00192">
    <property type="entry name" value="LDLa"/>
    <property type="match status" value="2"/>
</dbReference>
<dbReference type="EMBL" id="AMQM01003500">
    <property type="status" value="NOT_ANNOTATED_CDS"/>
    <property type="molecule type" value="Genomic_DNA"/>
</dbReference>
<dbReference type="PANTHER" id="PTHR24270:SF62">
    <property type="entry name" value="LOW-DENSITY LIPOPROTEIN RECEPTOR-RELATED PROTEIN 2"/>
    <property type="match status" value="1"/>
</dbReference>
<evidence type="ECO:0000256" key="6">
    <source>
        <dbReference type="ARBA" id="ARBA00023136"/>
    </source>
</evidence>
<dbReference type="GeneID" id="20215236"/>
<name>T1G2D8_HELRO</name>
<accession>T1G2D8</accession>
<dbReference type="CTD" id="20215236"/>
<evidence type="ECO:0000313" key="10">
    <source>
        <dbReference type="EnsemblMetazoa" id="HelroP76002"/>
    </source>
</evidence>
<evidence type="ECO:0000313" key="11">
    <source>
        <dbReference type="Proteomes" id="UP000015101"/>
    </source>
</evidence>
<keyword evidence="7 8" id="KW-1015">Disulfide bond</keyword>
<evidence type="ECO:0000256" key="1">
    <source>
        <dbReference type="ARBA" id="ARBA00004167"/>
    </source>
</evidence>
<dbReference type="InterPro" id="IPR023415">
    <property type="entry name" value="LDLR_class-A_CS"/>
</dbReference>
<organism evidence="10 11">
    <name type="scientific">Helobdella robusta</name>
    <name type="common">Californian leech</name>
    <dbReference type="NCBI Taxonomy" id="6412"/>
    <lineage>
        <taxon>Eukaryota</taxon>
        <taxon>Metazoa</taxon>
        <taxon>Spiralia</taxon>
        <taxon>Lophotrochozoa</taxon>
        <taxon>Annelida</taxon>
        <taxon>Clitellata</taxon>
        <taxon>Hirudinea</taxon>
        <taxon>Rhynchobdellida</taxon>
        <taxon>Glossiphoniidae</taxon>
        <taxon>Helobdella</taxon>
    </lineage>
</organism>
<dbReference type="Proteomes" id="UP000015101">
    <property type="component" value="Unassembled WGS sequence"/>
</dbReference>
<protein>
    <submittedName>
        <fullName evidence="9 10">Uncharacterized protein</fullName>
    </submittedName>
</protein>
<dbReference type="GO" id="GO:0016192">
    <property type="term" value="P:vesicle-mediated transport"/>
    <property type="evidence" value="ECO:0007669"/>
    <property type="project" value="UniProtKB-ARBA"/>
</dbReference>
<comment type="caution">
    <text evidence="8">Lacks conserved residue(s) required for the propagation of feature annotation.</text>
</comment>
<dbReference type="OMA" id="CKESEYQ"/>
<evidence type="ECO:0000313" key="9">
    <source>
        <dbReference type="EMBL" id="ESO07719.1"/>
    </source>
</evidence>
<feature type="disulfide bond" evidence="8">
    <location>
        <begin position="21"/>
        <end position="39"/>
    </location>
</feature>
<dbReference type="PANTHER" id="PTHR24270">
    <property type="entry name" value="LOW-DENSITY LIPOPROTEIN RECEPTOR-RELATED"/>
    <property type="match status" value="1"/>
</dbReference>
<dbReference type="GO" id="GO:0016020">
    <property type="term" value="C:membrane"/>
    <property type="evidence" value="ECO:0007669"/>
    <property type="project" value="UniProtKB-SubCell"/>
</dbReference>
<keyword evidence="11" id="KW-1185">Reference proteome</keyword>
<keyword evidence="6" id="KW-0472">Membrane</keyword>
<dbReference type="SUPFAM" id="SSF57424">
    <property type="entry name" value="LDL receptor-like module"/>
    <property type="match status" value="2"/>
</dbReference>
<dbReference type="eggNOG" id="KOG1215">
    <property type="taxonomic scope" value="Eukaryota"/>
</dbReference>
<dbReference type="RefSeq" id="XP_009014330.1">
    <property type="nucleotide sequence ID" value="XM_009016082.1"/>
</dbReference>
<evidence type="ECO:0000256" key="4">
    <source>
        <dbReference type="ARBA" id="ARBA00022737"/>
    </source>
</evidence>
<evidence type="ECO:0000256" key="2">
    <source>
        <dbReference type="ARBA" id="ARBA00004308"/>
    </source>
</evidence>
<dbReference type="HOGENOM" id="CLU_085098_3_0_1"/>
<sequence>MDKNLIVCENCKACKESEYQCNNGRCISKKYLCDSNVDCTEGDDEMEKTCVSCPKSLYRCSGQVLLCIQHWQRCDGTDDCLNGEDEKNCCLNIFSNQK</sequence>
<dbReference type="STRING" id="6412.T1G2D8"/>
<evidence type="ECO:0000256" key="7">
    <source>
        <dbReference type="ARBA" id="ARBA00023157"/>
    </source>
</evidence>
<dbReference type="AlphaFoldDB" id="T1G2D8"/>
<dbReference type="EMBL" id="KB096183">
    <property type="protein sequence ID" value="ESO07719.1"/>
    <property type="molecule type" value="Genomic_DNA"/>
</dbReference>
<dbReference type="KEGG" id="hro:HELRODRAFT_76002"/>
<dbReference type="OrthoDB" id="6142318at2759"/>
<feature type="disulfide bond" evidence="8">
    <location>
        <begin position="74"/>
        <end position="89"/>
    </location>
</feature>